<keyword evidence="4" id="KW-0175">Coiled coil</keyword>
<proteinExistence type="predicted"/>
<dbReference type="AlphaFoldDB" id="A0A3B1AEF8"/>
<evidence type="ECO:0000313" key="6">
    <source>
        <dbReference type="EMBL" id="VAW96679.1"/>
    </source>
</evidence>
<keyword evidence="2" id="KW-0472">Membrane</keyword>
<dbReference type="SUPFAM" id="SSF103088">
    <property type="entry name" value="OmpA-like"/>
    <property type="match status" value="1"/>
</dbReference>
<feature type="coiled-coil region" evidence="4">
    <location>
        <begin position="273"/>
        <end position="342"/>
    </location>
</feature>
<protein>
    <recommendedName>
        <fullName evidence="5">OmpA-like domain-containing protein</fullName>
    </recommendedName>
</protein>
<dbReference type="InterPro" id="IPR006665">
    <property type="entry name" value="OmpA-like"/>
</dbReference>
<dbReference type="EMBL" id="UOFT01000053">
    <property type="protein sequence ID" value="VAW96679.1"/>
    <property type="molecule type" value="Genomic_DNA"/>
</dbReference>
<keyword evidence="3" id="KW-0998">Cell outer membrane</keyword>
<evidence type="ECO:0000259" key="5">
    <source>
        <dbReference type="PROSITE" id="PS51123"/>
    </source>
</evidence>
<dbReference type="Pfam" id="PF00691">
    <property type="entry name" value="OmpA"/>
    <property type="match status" value="1"/>
</dbReference>
<evidence type="ECO:0000256" key="3">
    <source>
        <dbReference type="ARBA" id="ARBA00023237"/>
    </source>
</evidence>
<evidence type="ECO:0000256" key="1">
    <source>
        <dbReference type="ARBA" id="ARBA00004442"/>
    </source>
</evidence>
<accession>A0A3B1AEF8</accession>
<dbReference type="GO" id="GO:0009279">
    <property type="term" value="C:cell outer membrane"/>
    <property type="evidence" value="ECO:0007669"/>
    <property type="project" value="UniProtKB-SubCell"/>
</dbReference>
<dbReference type="CDD" id="cd07185">
    <property type="entry name" value="OmpA_C-like"/>
    <property type="match status" value="1"/>
</dbReference>
<reference evidence="6" key="1">
    <citation type="submission" date="2018-06" db="EMBL/GenBank/DDBJ databases">
        <authorList>
            <person name="Zhirakovskaya E."/>
        </authorList>
    </citation>
    <scope>NUCLEOTIDE SEQUENCE</scope>
</reference>
<sequence length="482" mass="53440">MKKLITPLWFIIIAVLLGLSKEALAANNDAKNDPAKAIADVVQVMKSAQQDQADVLASEEFVKGRVFLEDARLGIKEEYLVETIMESAAMAKATFLNALEKAKTRKSKAGRILKDRKAALLAGVRKSNTLVKQMMEIDEELIDETDEFSESLDPDDFSEIQKKYYRLETRAIQFNALNSAKQAIDQATEDDADDVAPKTLRAALLDYKTAMNRIDLSPRNPNVYKESVDNALVSATHLFDVMNVIKGAEGTPEQIAIQIVKQKRALGKLSSSVGKLEANLKSTKQTLQEKEGALKQVDTVLQQKDTALKEKDTALKQTKTALKQKEGVLRTQEEQLARASTQVRFQQAMDEARKVIPETDALVYQQGNKLVFRLKRINFRSGAATIPEFSKLLISKVNSIIKKLDAKKVIVQGHTDSVGSAKVNKRLSTKRATAVATYLHQLRGGYKITYAGYGESYPIAPNETADGRATNRRVDLVVSVKQ</sequence>
<dbReference type="InterPro" id="IPR036737">
    <property type="entry name" value="OmpA-like_sf"/>
</dbReference>
<dbReference type="PANTHER" id="PTHR30329:SF21">
    <property type="entry name" value="LIPOPROTEIN YIAD-RELATED"/>
    <property type="match status" value="1"/>
</dbReference>
<dbReference type="InterPro" id="IPR006664">
    <property type="entry name" value="OMP_bac"/>
</dbReference>
<dbReference type="PROSITE" id="PS51123">
    <property type="entry name" value="OMPA_2"/>
    <property type="match status" value="1"/>
</dbReference>
<evidence type="ECO:0000256" key="2">
    <source>
        <dbReference type="ARBA" id="ARBA00023136"/>
    </source>
</evidence>
<evidence type="ECO:0000256" key="4">
    <source>
        <dbReference type="SAM" id="Coils"/>
    </source>
</evidence>
<dbReference type="Gene3D" id="3.30.1330.60">
    <property type="entry name" value="OmpA-like domain"/>
    <property type="match status" value="1"/>
</dbReference>
<dbReference type="PANTHER" id="PTHR30329">
    <property type="entry name" value="STATOR ELEMENT OF FLAGELLAR MOTOR COMPLEX"/>
    <property type="match status" value="1"/>
</dbReference>
<dbReference type="PRINTS" id="PR01021">
    <property type="entry name" value="OMPADOMAIN"/>
</dbReference>
<dbReference type="InterPro" id="IPR050330">
    <property type="entry name" value="Bact_OuterMem_StrucFunc"/>
</dbReference>
<feature type="domain" description="OmpA-like" evidence="5">
    <location>
        <begin position="366"/>
        <end position="482"/>
    </location>
</feature>
<name>A0A3B1AEF8_9ZZZZ</name>
<organism evidence="6">
    <name type="scientific">hydrothermal vent metagenome</name>
    <dbReference type="NCBI Taxonomy" id="652676"/>
    <lineage>
        <taxon>unclassified sequences</taxon>
        <taxon>metagenomes</taxon>
        <taxon>ecological metagenomes</taxon>
    </lineage>
</organism>
<comment type="subcellular location">
    <subcellularLocation>
        <location evidence="1">Cell outer membrane</location>
    </subcellularLocation>
</comment>
<gene>
    <name evidence="6" type="ORF">MNBD_GAMMA23-789</name>
</gene>